<dbReference type="AlphaFoldDB" id="C8PGE0"/>
<evidence type="ECO:0000313" key="1">
    <source>
        <dbReference type="EMBL" id="EEV18178.1"/>
    </source>
</evidence>
<dbReference type="EMBL" id="ACYG01000019">
    <property type="protein sequence ID" value="EEV18178.1"/>
    <property type="molecule type" value="Genomic_DNA"/>
</dbReference>
<protein>
    <submittedName>
        <fullName evidence="1">Uncharacterized protein</fullName>
    </submittedName>
</protein>
<comment type="caution">
    <text evidence="1">The sequence shown here is derived from an EMBL/GenBank/DDBJ whole genome shotgun (WGS) entry which is preliminary data.</text>
</comment>
<evidence type="ECO:0000313" key="2">
    <source>
        <dbReference type="Proteomes" id="UP000005709"/>
    </source>
</evidence>
<organism evidence="1 2">
    <name type="scientific">Campylobacter gracilis RM3268</name>
    <dbReference type="NCBI Taxonomy" id="553220"/>
    <lineage>
        <taxon>Bacteria</taxon>
        <taxon>Pseudomonadati</taxon>
        <taxon>Campylobacterota</taxon>
        <taxon>Epsilonproteobacteria</taxon>
        <taxon>Campylobacterales</taxon>
        <taxon>Campylobacteraceae</taxon>
        <taxon>Campylobacter</taxon>
    </lineage>
</organism>
<accession>C8PGE0</accession>
<proteinExistence type="predicted"/>
<keyword evidence="2" id="KW-1185">Reference proteome</keyword>
<gene>
    <name evidence="1" type="ORF">CAMGR0001_0933</name>
</gene>
<sequence length="82" mass="9624">MSQKRNFIASAAYKHHGRNLSFIARIARKLPRTKFYRGTHSYLRGELEFTAPASDKILRSMSWRRLDATKILTAQRVKFKRA</sequence>
<name>C8PGE0_9BACT</name>
<reference evidence="1 2" key="1">
    <citation type="submission" date="2009-07" db="EMBL/GenBank/DDBJ databases">
        <authorList>
            <person name="Madupu R."/>
            <person name="Sebastian Y."/>
            <person name="Durkin A.S."/>
            <person name="Torralba M."/>
            <person name="Methe B."/>
            <person name="Sutton G.G."/>
            <person name="Strausberg R.L."/>
            <person name="Nelson K.E."/>
        </authorList>
    </citation>
    <scope>NUCLEOTIDE SEQUENCE [LARGE SCALE GENOMIC DNA]</scope>
    <source>
        <strain evidence="1 2">RM3268</strain>
    </source>
</reference>
<dbReference type="Proteomes" id="UP000005709">
    <property type="component" value="Unassembled WGS sequence"/>
</dbReference>